<protein>
    <submittedName>
        <fullName evidence="1">Uncharacterized protein</fullName>
    </submittedName>
</protein>
<evidence type="ECO:0000313" key="1">
    <source>
        <dbReference type="EMBL" id="KAH7331510.1"/>
    </source>
</evidence>
<dbReference type="Proteomes" id="UP000825935">
    <property type="component" value="Chromosome 20"/>
</dbReference>
<accession>A0A8T2SEH8</accession>
<dbReference type="OrthoDB" id="1897482at2759"/>
<name>A0A8T2SEH8_CERRI</name>
<sequence>MTIRKQVICLNTSNGIKEEPLMISMATAASRAHWIFIEIICRKVGRERTNLETKIVPTDRNSINVPPHVENMHVYPTKATEVIRSNGSGNARIILDLVATRDREPARSLQM</sequence>
<dbReference type="EMBL" id="CM035425">
    <property type="protein sequence ID" value="KAH7331510.1"/>
    <property type="molecule type" value="Genomic_DNA"/>
</dbReference>
<keyword evidence="2" id="KW-1185">Reference proteome</keyword>
<reference evidence="1" key="1">
    <citation type="submission" date="2021-08" db="EMBL/GenBank/DDBJ databases">
        <title>WGS assembly of Ceratopteris richardii.</title>
        <authorList>
            <person name="Marchant D.B."/>
            <person name="Chen G."/>
            <person name="Jenkins J."/>
            <person name="Shu S."/>
            <person name="Leebens-Mack J."/>
            <person name="Grimwood J."/>
            <person name="Schmutz J."/>
            <person name="Soltis P."/>
            <person name="Soltis D."/>
            <person name="Chen Z.-H."/>
        </authorList>
    </citation>
    <scope>NUCLEOTIDE SEQUENCE</scope>
    <source>
        <strain evidence="1">Whitten #5841</strain>
        <tissue evidence="1">Leaf</tissue>
    </source>
</reference>
<comment type="caution">
    <text evidence="1">The sequence shown here is derived from an EMBL/GenBank/DDBJ whole genome shotgun (WGS) entry which is preliminary data.</text>
</comment>
<proteinExistence type="predicted"/>
<organism evidence="1 2">
    <name type="scientific">Ceratopteris richardii</name>
    <name type="common">Triangle waterfern</name>
    <dbReference type="NCBI Taxonomy" id="49495"/>
    <lineage>
        <taxon>Eukaryota</taxon>
        <taxon>Viridiplantae</taxon>
        <taxon>Streptophyta</taxon>
        <taxon>Embryophyta</taxon>
        <taxon>Tracheophyta</taxon>
        <taxon>Polypodiopsida</taxon>
        <taxon>Polypodiidae</taxon>
        <taxon>Polypodiales</taxon>
        <taxon>Pteridineae</taxon>
        <taxon>Pteridaceae</taxon>
        <taxon>Parkerioideae</taxon>
        <taxon>Ceratopteris</taxon>
    </lineage>
</organism>
<evidence type="ECO:0000313" key="2">
    <source>
        <dbReference type="Proteomes" id="UP000825935"/>
    </source>
</evidence>
<gene>
    <name evidence="1" type="ORF">KP509_20G037400</name>
</gene>
<dbReference type="AlphaFoldDB" id="A0A8T2SEH8"/>